<proteinExistence type="predicted"/>
<evidence type="ECO:0000259" key="1">
    <source>
        <dbReference type="PROSITE" id="PS50181"/>
    </source>
</evidence>
<dbReference type="GeneID" id="18875067"/>
<gene>
    <name evidence="2" type="ORF">SPAPADRAFT_65889</name>
</gene>
<dbReference type="EMBL" id="GL996501">
    <property type="protein sequence ID" value="EGW32867.1"/>
    <property type="molecule type" value="Genomic_DNA"/>
</dbReference>
<accession>G3AK56</accession>
<keyword evidence="3" id="KW-1185">Reference proteome</keyword>
<organism evidence="3">
    <name type="scientific">Spathaspora passalidarum (strain NRRL Y-27907 / 11-Y1)</name>
    <dbReference type="NCBI Taxonomy" id="619300"/>
    <lineage>
        <taxon>Eukaryota</taxon>
        <taxon>Fungi</taxon>
        <taxon>Dikarya</taxon>
        <taxon>Ascomycota</taxon>
        <taxon>Saccharomycotina</taxon>
        <taxon>Pichiomycetes</taxon>
        <taxon>Debaryomycetaceae</taxon>
        <taxon>Spathaspora</taxon>
    </lineage>
</organism>
<evidence type="ECO:0000313" key="2">
    <source>
        <dbReference type="EMBL" id="EGW32867.1"/>
    </source>
</evidence>
<protein>
    <recommendedName>
        <fullName evidence="1">F-box domain-containing protein</fullName>
    </recommendedName>
</protein>
<dbReference type="PROSITE" id="PS50181">
    <property type="entry name" value="FBOX"/>
    <property type="match status" value="1"/>
</dbReference>
<dbReference type="HOGENOM" id="CLU_604332_0_0_1"/>
<dbReference type="Proteomes" id="UP000000709">
    <property type="component" value="Unassembled WGS sequence"/>
</dbReference>
<dbReference type="InParanoid" id="G3AK56"/>
<dbReference type="RefSeq" id="XP_007374382.1">
    <property type="nucleotide sequence ID" value="XM_007374320.1"/>
</dbReference>
<sequence>MKTQVNTLNSLPDEVLLNICEFLNQIDVLPFILINRKCKDVGMKKLYRCIYCNNGEPIVISSKFYSDFYCSFTIMNNIETWSKIGKNLELTESVTFFTDGHDPLVQWIKGYNPSVRIIAEKAPLSDSHEELNKCKELYIFRDIVDVPVHNHSIKKLVFDFSYKRYVNLKIVPHLLNLESLEIRHGNSIVFDQFRDNGLSNLKIRKLSLELGFRYRDTLEKEMTDTFQVNQITSLELKFNFFDKKTYLYESELTKLAPQLTNIRHFSIIVQKFPIDKVIEKFNPNTLESLYIVLDPCTRSYVIPQFHDILQSQEDSITRFYFNTSSFESALRHSGLQEFERIYDATQINTPRSQHNNIDDTNKFFERSHDQIIRDLLEEGSCFINMKHIVLYEKHFLIKRKELADIEVEALN</sequence>
<reference evidence="2 3" key="1">
    <citation type="journal article" date="2011" name="Proc. Natl. Acad. Sci. U.S.A.">
        <title>Comparative genomics of xylose-fermenting fungi for enhanced biofuel production.</title>
        <authorList>
            <person name="Wohlbach D.J."/>
            <person name="Kuo A."/>
            <person name="Sato T.K."/>
            <person name="Potts K.M."/>
            <person name="Salamov A.A."/>
            <person name="LaButti K.M."/>
            <person name="Sun H."/>
            <person name="Clum A."/>
            <person name="Pangilinan J.L."/>
            <person name="Lindquist E.A."/>
            <person name="Lucas S."/>
            <person name="Lapidus A."/>
            <person name="Jin M."/>
            <person name="Gunawan C."/>
            <person name="Balan V."/>
            <person name="Dale B.E."/>
            <person name="Jeffries T.W."/>
            <person name="Zinkel R."/>
            <person name="Barry K.W."/>
            <person name="Grigoriev I.V."/>
            <person name="Gasch A.P."/>
        </authorList>
    </citation>
    <scope>NUCLEOTIDE SEQUENCE [LARGE SCALE GENOMIC DNA]</scope>
    <source>
        <strain evidence="3">NRRL Y-27907 / 11-Y1</strain>
    </source>
</reference>
<dbReference type="SUPFAM" id="SSF81383">
    <property type="entry name" value="F-box domain"/>
    <property type="match status" value="1"/>
</dbReference>
<dbReference type="InterPro" id="IPR036047">
    <property type="entry name" value="F-box-like_dom_sf"/>
</dbReference>
<name>G3AK56_SPAPN</name>
<dbReference type="InterPro" id="IPR001810">
    <property type="entry name" value="F-box_dom"/>
</dbReference>
<feature type="domain" description="F-box" evidence="1">
    <location>
        <begin position="5"/>
        <end position="50"/>
    </location>
</feature>
<evidence type="ECO:0000313" key="3">
    <source>
        <dbReference type="Proteomes" id="UP000000709"/>
    </source>
</evidence>
<dbReference type="AlphaFoldDB" id="G3AK56"/>
<dbReference type="KEGG" id="spaa:SPAPADRAFT_65889"/>